<evidence type="ECO:0000313" key="4">
    <source>
        <dbReference type="EMBL" id="SME98716.1"/>
    </source>
</evidence>
<dbReference type="SUPFAM" id="SSF51735">
    <property type="entry name" value="NAD(P)-binding Rossmann-fold domains"/>
    <property type="match status" value="1"/>
</dbReference>
<dbReference type="STRING" id="560819.SAMN05428998_102200"/>
<dbReference type="InterPro" id="IPR001509">
    <property type="entry name" value="Epimerase_deHydtase"/>
</dbReference>
<dbReference type="PANTHER" id="PTHR43000">
    <property type="entry name" value="DTDP-D-GLUCOSE 4,6-DEHYDRATASE-RELATED"/>
    <property type="match status" value="1"/>
</dbReference>
<sequence>MRALVTGGLGFIGSHVIEALLAEGIDVVAVDNLSTGSRKNEIDGATYRIEDLADTPDEILLDSDYVFHLAALPRIQPSFSEPVEHEEVNVVLTIRLLQRVMQSKRLKKLVFSSSSAVYGNPEQTPTPEDARIAPLSPYALQKYAAEQYCLLLGERFDLPVIALRYFNPYGPRSFNANNPYNAYSSVVGIFTNQKKSGSPLTITGDGLQERDFIDVRDVARANLAAARSPLTNRVYNVGTGSPISILELARRLDHPIEHVGPRLGEARITHADISRITAELDWRPAISIDEGVAELCAE</sequence>
<dbReference type="InterPro" id="IPR036291">
    <property type="entry name" value="NAD(P)-bd_dom_sf"/>
</dbReference>
<dbReference type="AlphaFoldDB" id="A0A1Y6BB34"/>
<organism evidence="4 5">
    <name type="scientific">Tistlia consotensis USBA 355</name>
    <dbReference type="NCBI Taxonomy" id="560819"/>
    <lineage>
        <taxon>Bacteria</taxon>
        <taxon>Pseudomonadati</taxon>
        <taxon>Pseudomonadota</taxon>
        <taxon>Alphaproteobacteria</taxon>
        <taxon>Rhodospirillales</taxon>
        <taxon>Rhodovibrionaceae</taxon>
        <taxon>Tistlia</taxon>
    </lineage>
</organism>
<gene>
    <name evidence="4" type="ORF">SAMN05428998_102200</name>
</gene>
<reference evidence="4 5" key="1">
    <citation type="submission" date="2017-04" db="EMBL/GenBank/DDBJ databases">
        <authorList>
            <person name="Afonso C.L."/>
            <person name="Miller P.J."/>
            <person name="Scott M.A."/>
            <person name="Spackman E."/>
            <person name="Goraichik I."/>
            <person name="Dimitrov K.M."/>
            <person name="Suarez D.L."/>
            <person name="Swayne D.E."/>
        </authorList>
    </citation>
    <scope>NUCLEOTIDE SEQUENCE [LARGE SCALE GENOMIC DNA]</scope>
    <source>
        <strain evidence="4 5">USBA 355</strain>
    </source>
</reference>
<protein>
    <submittedName>
        <fullName evidence="4">UDP-glucose 4-epimerase</fullName>
    </submittedName>
</protein>
<feature type="domain" description="NAD-dependent epimerase/dehydratase" evidence="3">
    <location>
        <begin position="3"/>
        <end position="238"/>
    </location>
</feature>
<comment type="pathway">
    <text evidence="1">Bacterial outer membrane biogenesis; LPS O-antigen biosynthesis.</text>
</comment>
<dbReference type="RefSeq" id="WP_085121271.1">
    <property type="nucleotide sequence ID" value="NZ_FWZX01000002.1"/>
</dbReference>
<evidence type="ECO:0000256" key="2">
    <source>
        <dbReference type="ARBA" id="ARBA00007637"/>
    </source>
</evidence>
<evidence type="ECO:0000256" key="1">
    <source>
        <dbReference type="ARBA" id="ARBA00005125"/>
    </source>
</evidence>
<evidence type="ECO:0000313" key="5">
    <source>
        <dbReference type="Proteomes" id="UP000192917"/>
    </source>
</evidence>
<name>A0A1Y6BB34_9PROT</name>
<dbReference type="Gene3D" id="3.40.50.720">
    <property type="entry name" value="NAD(P)-binding Rossmann-like Domain"/>
    <property type="match status" value="1"/>
</dbReference>
<keyword evidence="5" id="KW-1185">Reference proteome</keyword>
<dbReference type="Pfam" id="PF01370">
    <property type="entry name" value="Epimerase"/>
    <property type="match status" value="1"/>
</dbReference>
<comment type="similarity">
    <text evidence="2">Belongs to the NAD(P)-dependent epimerase/dehydratase family.</text>
</comment>
<proteinExistence type="inferred from homology"/>
<dbReference type="EMBL" id="FWZX01000002">
    <property type="protein sequence ID" value="SME98716.1"/>
    <property type="molecule type" value="Genomic_DNA"/>
</dbReference>
<accession>A0A1Y6BB34</accession>
<evidence type="ECO:0000259" key="3">
    <source>
        <dbReference type="Pfam" id="PF01370"/>
    </source>
</evidence>
<dbReference type="Proteomes" id="UP000192917">
    <property type="component" value="Unassembled WGS sequence"/>
</dbReference>